<gene>
    <name evidence="1" type="ORF">Patl1_35215</name>
</gene>
<dbReference type="EMBL" id="CM047910">
    <property type="protein sequence ID" value="KAJ0075465.1"/>
    <property type="molecule type" value="Genomic_DNA"/>
</dbReference>
<evidence type="ECO:0000313" key="1">
    <source>
        <dbReference type="EMBL" id="KAJ0075465.1"/>
    </source>
</evidence>
<proteinExistence type="predicted"/>
<dbReference type="Proteomes" id="UP001164250">
    <property type="component" value="Chromosome 15"/>
</dbReference>
<protein>
    <submittedName>
        <fullName evidence="1">Uncharacterized protein</fullName>
    </submittedName>
</protein>
<evidence type="ECO:0000313" key="2">
    <source>
        <dbReference type="Proteomes" id="UP001164250"/>
    </source>
</evidence>
<name>A0ACC0ZUI0_9ROSI</name>
<organism evidence="1 2">
    <name type="scientific">Pistacia atlantica</name>
    <dbReference type="NCBI Taxonomy" id="434234"/>
    <lineage>
        <taxon>Eukaryota</taxon>
        <taxon>Viridiplantae</taxon>
        <taxon>Streptophyta</taxon>
        <taxon>Embryophyta</taxon>
        <taxon>Tracheophyta</taxon>
        <taxon>Spermatophyta</taxon>
        <taxon>Magnoliopsida</taxon>
        <taxon>eudicotyledons</taxon>
        <taxon>Gunneridae</taxon>
        <taxon>Pentapetalae</taxon>
        <taxon>rosids</taxon>
        <taxon>malvids</taxon>
        <taxon>Sapindales</taxon>
        <taxon>Anacardiaceae</taxon>
        <taxon>Pistacia</taxon>
    </lineage>
</organism>
<comment type="caution">
    <text evidence="1">The sequence shown here is derived from an EMBL/GenBank/DDBJ whole genome shotgun (WGS) entry which is preliminary data.</text>
</comment>
<sequence length="438" mass="47951">MAVEHLSDLCQSLFDHSLSPLDLLHCLRSDDSVNLGLKSFLAILQHSVQSIGDDSDREPGAEQKFKEISNAYEVLSEDEYYSLVINFKEAVFGVEKEIEVMTSSSCNGTGEVFTPCNTCSGDGRVRRTKWMSLKVPVGVDTDSRLRVHGEENAGRRGGSPGDLFVVIDVTPDPVLKHGNPMADDKYNLKNLAVKRTLQEVKEMKSNPSDGFISLPLDFENIFEWQFAIRGPCDTKSEGGIYHGRIQLPAEYPFKPPSFMLSTLDISGLSTIVSLHRNLFSSGNASQIVRTALVALIAFMPTNPNGAWGPLDYKKEERCVLAIKSRQAAQRFGTPERQKLIDEIHEYMLSKAPPVPQLSPLECSEEHPGNREGEAEECSQDAGGMPSQEGLPNPAVGERITEEIQKVPADANPSPTVARASQEAPANANPSPSGVRASR</sequence>
<reference evidence="2" key="1">
    <citation type="journal article" date="2023" name="G3 (Bethesda)">
        <title>Genome assembly and association tests identify interacting loci associated with vigor, precocity, and sex in interspecific pistachio rootstocks.</title>
        <authorList>
            <person name="Palmer W."/>
            <person name="Jacygrad E."/>
            <person name="Sagayaradj S."/>
            <person name="Cavanaugh K."/>
            <person name="Han R."/>
            <person name="Bertier L."/>
            <person name="Beede B."/>
            <person name="Kafkas S."/>
            <person name="Golino D."/>
            <person name="Preece J."/>
            <person name="Michelmore R."/>
        </authorList>
    </citation>
    <scope>NUCLEOTIDE SEQUENCE [LARGE SCALE GENOMIC DNA]</scope>
</reference>
<keyword evidence="2" id="KW-1185">Reference proteome</keyword>
<accession>A0ACC0ZUI0</accession>